<dbReference type="InterPro" id="IPR029025">
    <property type="entry name" value="T3SS_substrate_exporter_C"/>
</dbReference>
<dbReference type="InterPro" id="IPR006135">
    <property type="entry name" value="T3SS_substrate_exporter"/>
</dbReference>
<dbReference type="OrthoDB" id="5244399at2"/>
<dbReference type="Gene3D" id="3.40.1690.10">
    <property type="entry name" value="secretion proteins EscU"/>
    <property type="match status" value="1"/>
</dbReference>
<dbReference type="AlphaFoldDB" id="A0A366XQY8"/>
<dbReference type="SUPFAM" id="SSF160544">
    <property type="entry name" value="EscU C-terminal domain-like"/>
    <property type="match status" value="1"/>
</dbReference>
<dbReference type="PANTHER" id="PTHR30531">
    <property type="entry name" value="FLAGELLAR BIOSYNTHETIC PROTEIN FLHB"/>
    <property type="match status" value="1"/>
</dbReference>
<dbReference type="RefSeq" id="WP_113808298.1">
    <property type="nucleotide sequence ID" value="NZ_QOCW01000035.1"/>
</dbReference>
<name>A0A366XQY8_9BACI</name>
<keyword evidence="2" id="KW-1185">Reference proteome</keyword>
<dbReference type="GO" id="GO:0005886">
    <property type="term" value="C:plasma membrane"/>
    <property type="evidence" value="ECO:0007669"/>
    <property type="project" value="TreeGrafter"/>
</dbReference>
<gene>
    <name evidence="1" type="ORF">DS031_21890</name>
</gene>
<protein>
    <recommendedName>
        <fullName evidence="3">Type III secretion system protein</fullName>
    </recommendedName>
</protein>
<dbReference type="Proteomes" id="UP000253314">
    <property type="component" value="Unassembled WGS sequence"/>
</dbReference>
<evidence type="ECO:0008006" key="3">
    <source>
        <dbReference type="Google" id="ProtNLM"/>
    </source>
</evidence>
<dbReference type="GO" id="GO:0009306">
    <property type="term" value="P:protein secretion"/>
    <property type="evidence" value="ECO:0007669"/>
    <property type="project" value="InterPro"/>
</dbReference>
<dbReference type="Pfam" id="PF01312">
    <property type="entry name" value="Bac_export_2"/>
    <property type="match status" value="1"/>
</dbReference>
<dbReference type="EMBL" id="QOCW01000035">
    <property type="protein sequence ID" value="RBW67535.1"/>
    <property type="molecule type" value="Genomic_DNA"/>
</dbReference>
<evidence type="ECO:0000313" key="1">
    <source>
        <dbReference type="EMBL" id="RBW67535.1"/>
    </source>
</evidence>
<accession>A0A366XQY8</accession>
<reference evidence="1 2" key="1">
    <citation type="submission" date="2018-07" db="EMBL/GenBank/DDBJ databases">
        <title>Lottiidibacillus patelloidae gen. nov., sp. nov., isolated from the intestinal tract of a marine limpet and the reclassification of B. taeanensis BH030017T, B. algicola KMM 3737T and B. hwajinpoensis SW-72T as genus Lottiidibacillus.</title>
        <authorList>
            <person name="Liu R."/>
            <person name="Huang Z."/>
        </authorList>
    </citation>
    <scope>NUCLEOTIDE SEQUENCE [LARGE SCALE GENOMIC DNA]</scope>
    <source>
        <strain evidence="1 2">BH030017</strain>
    </source>
</reference>
<evidence type="ECO:0000313" key="2">
    <source>
        <dbReference type="Proteomes" id="UP000253314"/>
    </source>
</evidence>
<sequence>MTPKKVEKNAVALSYDEAYAPAPKVIAKGQGKIADQILKTAKENNIPIQEDQSLVELLQQLNINETIPEDLYEAVAEIFAFIYKLDQNLK</sequence>
<comment type="caution">
    <text evidence="1">The sequence shown here is derived from an EMBL/GenBank/DDBJ whole genome shotgun (WGS) entry which is preliminary data.</text>
</comment>
<organism evidence="1 2">
    <name type="scientific">Bacillus taeanensis</name>
    <dbReference type="NCBI Taxonomy" id="273032"/>
    <lineage>
        <taxon>Bacteria</taxon>
        <taxon>Bacillati</taxon>
        <taxon>Bacillota</taxon>
        <taxon>Bacilli</taxon>
        <taxon>Bacillales</taxon>
        <taxon>Bacillaceae</taxon>
        <taxon>Bacillus</taxon>
    </lineage>
</organism>
<dbReference type="PANTHER" id="PTHR30531:SF12">
    <property type="entry name" value="FLAGELLAR BIOSYNTHETIC PROTEIN FLHB"/>
    <property type="match status" value="1"/>
</dbReference>
<proteinExistence type="predicted"/>